<feature type="transmembrane region" description="Helical" evidence="1">
    <location>
        <begin position="69"/>
        <end position="89"/>
    </location>
</feature>
<keyword evidence="3" id="KW-1185">Reference proteome</keyword>
<feature type="transmembrane region" description="Helical" evidence="1">
    <location>
        <begin position="96"/>
        <end position="118"/>
    </location>
</feature>
<keyword evidence="1" id="KW-0812">Transmembrane</keyword>
<dbReference type="PIRSF" id="PIRSF024534">
    <property type="entry name" value="ThiW"/>
    <property type="match status" value="1"/>
</dbReference>
<evidence type="ECO:0000313" key="2">
    <source>
        <dbReference type="EMBL" id="KQL54314.1"/>
    </source>
</evidence>
<feature type="transmembrane region" description="Helical" evidence="1">
    <location>
        <begin position="40"/>
        <end position="63"/>
    </location>
</feature>
<name>A0A0Q3WXN9_9BACI</name>
<sequence length="173" mass="18417">MSKVKKMTLTCVIIAITTLTSNIVYIPVGFAKIFPIQHMANVLTAVLLGPMYSVAQAFIVSLIRNMAGTGSIFAFPGSMIGAFLSGILFMKTKKLLWAFTGEVVGTGIIGAICCYPLATLILGQKAAVFGFIPAFIVSSFGGAVIGIIVLKVLLKNQALQGIIRKNSLFNREL</sequence>
<evidence type="ECO:0000256" key="1">
    <source>
        <dbReference type="SAM" id="Phobius"/>
    </source>
</evidence>
<gene>
    <name evidence="2" type="ORF">AN964_12980</name>
</gene>
<comment type="caution">
    <text evidence="2">The sequence shown here is derived from an EMBL/GenBank/DDBJ whole genome shotgun (WGS) entry which is preliminary data.</text>
</comment>
<feature type="transmembrane region" description="Helical" evidence="1">
    <location>
        <begin position="6"/>
        <end position="28"/>
    </location>
</feature>
<dbReference type="OrthoDB" id="5516776at2"/>
<dbReference type="Gene3D" id="1.10.1760.20">
    <property type="match status" value="1"/>
</dbReference>
<evidence type="ECO:0000313" key="3">
    <source>
        <dbReference type="Proteomes" id="UP000051888"/>
    </source>
</evidence>
<dbReference type="InterPro" id="IPR012652">
    <property type="entry name" value="ThiW"/>
</dbReference>
<accession>A0A0Q3WXN9</accession>
<organism evidence="2 3">
    <name type="scientific">Heyndrickxia shackletonii</name>
    <dbReference type="NCBI Taxonomy" id="157838"/>
    <lineage>
        <taxon>Bacteria</taxon>
        <taxon>Bacillati</taxon>
        <taxon>Bacillota</taxon>
        <taxon>Bacilli</taxon>
        <taxon>Bacillales</taxon>
        <taxon>Bacillaceae</taxon>
        <taxon>Heyndrickxia</taxon>
    </lineage>
</organism>
<dbReference type="AlphaFoldDB" id="A0A0Q3WXN9"/>
<dbReference type="NCBIfam" id="TIGR02359">
    <property type="entry name" value="thiW"/>
    <property type="match status" value="1"/>
</dbReference>
<dbReference type="EMBL" id="LJJC01000004">
    <property type="protein sequence ID" value="KQL54314.1"/>
    <property type="molecule type" value="Genomic_DNA"/>
</dbReference>
<dbReference type="Proteomes" id="UP000051888">
    <property type="component" value="Unassembled WGS sequence"/>
</dbReference>
<dbReference type="Pfam" id="PF09512">
    <property type="entry name" value="ThiW"/>
    <property type="match status" value="1"/>
</dbReference>
<keyword evidence="1" id="KW-1133">Transmembrane helix</keyword>
<proteinExistence type="predicted"/>
<dbReference type="STRING" id="157838.AN964_12980"/>
<dbReference type="RefSeq" id="WP_055740084.1">
    <property type="nucleotide sequence ID" value="NZ_JAAIWL010000030.1"/>
</dbReference>
<keyword evidence="1" id="KW-0472">Membrane</keyword>
<protein>
    <submittedName>
        <fullName evidence="2">Thiamine biosynthesis protein ThiW</fullName>
    </submittedName>
</protein>
<reference evidence="2 3" key="1">
    <citation type="submission" date="2015-09" db="EMBL/GenBank/DDBJ databases">
        <title>Genome sequencing project for genomic taxonomy and phylogenomics of Bacillus-like bacteria.</title>
        <authorList>
            <person name="Liu B."/>
            <person name="Wang J."/>
            <person name="Zhu Y."/>
            <person name="Liu G."/>
            <person name="Chen Q."/>
            <person name="Chen Z."/>
            <person name="Lan J."/>
            <person name="Che J."/>
            <person name="Ge C."/>
            <person name="Shi H."/>
            <person name="Pan Z."/>
            <person name="Liu X."/>
        </authorList>
    </citation>
    <scope>NUCLEOTIDE SEQUENCE [LARGE SCALE GENOMIC DNA]</scope>
    <source>
        <strain evidence="2 3">LMG 18435</strain>
    </source>
</reference>
<feature type="transmembrane region" description="Helical" evidence="1">
    <location>
        <begin position="130"/>
        <end position="154"/>
    </location>
</feature>
<dbReference type="PATRIC" id="fig|157838.3.peg.2881"/>